<reference evidence="2 3" key="1">
    <citation type="submission" date="2019-08" db="EMBL/GenBank/DDBJ databases">
        <title>In-depth cultivation of the pig gut microbiome towards novel bacterial diversity and tailored functional studies.</title>
        <authorList>
            <person name="Wylensek D."/>
            <person name="Hitch T.C.A."/>
            <person name="Clavel T."/>
        </authorList>
    </citation>
    <scope>NUCLEOTIDE SEQUENCE [LARGE SCALE GENOMIC DNA]</scope>
    <source>
        <strain evidence="2 3">NM-380-WT-3C1</strain>
    </source>
</reference>
<protein>
    <submittedName>
        <fullName evidence="2">Helix-turn-helix domain-containing protein</fullName>
    </submittedName>
</protein>
<dbReference type="Pfam" id="PF12728">
    <property type="entry name" value="HTH_17"/>
    <property type="match status" value="1"/>
</dbReference>
<sequence>MFSKESVEVWKNLPNKKQTIIATLNNASGDIVSEMRNNPQHTLQYYNALLLLLDKVILEISSRNIFDAPEGWFYSFEVTNKSASLYIRHINDIQEDEDGNLVLDIDERFRLINYPVKLLTVEQFAIRSKIEEVTVRQWIRRGKLRNAIKVGGEWRIPEITDPPTRGFTPVRYYNNGHYLSLPKEIGVSINQNPCVIDINKSKAEKGYLILFDYVPAFIHEKVLTDAEREKIELMLISNSNITNSASVVGTWPKVKEVEKLVSNYRSGSMRLPDDWNENLF</sequence>
<proteinExistence type="predicted"/>
<dbReference type="AlphaFoldDB" id="A0A7X2PDV3"/>
<feature type="domain" description="Helix-turn-helix" evidence="1">
    <location>
        <begin position="118"/>
        <end position="158"/>
    </location>
</feature>
<comment type="caution">
    <text evidence="2">The sequence shown here is derived from an EMBL/GenBank/DDBJ whole genome shotgun (WGS) entry which is preliminary data.</text>
</comment>
<dbReference type="EMBL" id="VUNN01000024">
    <property type="protein sequence ID" value="MSU07064.1"/>
    <property type="molecule type" value="Genomic_DNA"/>
</dbReference>
<accession>A0A7X2PDV3</accession>
<dbReference type="InterPro" id="IPR041657">
    <property type="entry name" value="HTH_17"/>
</dbReference>
<name>A0A7X2PDV3_9SPIO</name>
<organism evidence="2 3">
    <name type="scientific">Bullifex porci</name>
    <dbReference type="NCBI Taxonomy" id="2606638"/>
    <lineage>
        <taxon>Bacteria</taxon>
        <taxon>Pseudomonadati</taxon>
        <taxon>Spirochaetota</taxon>
        <taxon>Spirochaetia</taxon>
        <taxon>Spirochaetales</taxon>
        <taxon>Spirochaetaceae</taxon>
        <taxon>Bullifex</taxon>
    </lineage>
</organism>
<dbReference type="Proteomes" id="UP000460549">
    <property type="component" value="Unassembled WGS sequence"/>
</dbReference>
<gene>
    <name evidence="2" type="ORF">FYJ80_09845</name>
</gene>
<evidence type="ECO:0000313" key="2">
    <source>
        <dbReference type="EMBL" id="MSU07064.1"/>
    </source>
</evidence>
<evidence type="ECO:0000259" key="1">
    <source>
        <dbReference type="Pfam" id="PF12728"/>
    </source>
</evidence>
<dbReference type="RefSeq" id="WP_154426459.1">
    <property type="nucleotide sequence ID" value="NZ_VUNN01000024.1"/>
</dbReference>
<keyword evidence="3" id="KW-1185">Reference proteome</keyword>
<evidence type="ECO:0000313" key="3">
    <source>
        <dbReference type="Proteomes" id="UP000460549"/>
    </source>
</evidence>